<evidence type="ECO:0000259" key="2">
    <source>
        <dbReference type="PROSITE" id="PS50049"/>
    </source>
</evidence>
<evidence type="ECO:0000256" key="1">
    <source>
        <dbReference type="ARBA" id="ARBA00008670"/>
    </source>
</evidence>
<comment type="caution">
    <text evidence="3">The sequence shown here is derived from an EMBL/GenBank/DDBJ whole genome shotgun (WGS) entry which is preliminary data.</text>
</comment>
<keyword evidence="4" id="KW-1185">Reference proteome</keyword>
<dbReference type="Proteomes" id="UP000812440">
    <property type="component" value="Chromosome 8_10"/>
</dbReference>
<dbReference type="InterPro" id="IPR053104">
    <property type="entry name" value="TNF_ligand_SF_member_8"/>
</dbReference>
<feature type="domain" description="THD" evidence="2">
    <location>
        <begin position="16"/>
        <end position="152"/>
    </location>
</feature>
<dbReference type="OrthoDB" id="9908372at2759"/>
<dbReference type="SMART" id="SM00207">
    <property type="entry name" value="TNF"/>
    <property type="match status" value="1"/>
</dbReference>
<dbReference type="Gene3D" id="2.60.120.40">
    <property type="match status" value="1"/>
</dbReference>
<accession>A0A8T2JUT5</accession>
<comment type="similarity">
    <text evidence="1">Belongs to the tumor necrosis factor family.</text>
</comment>
<dbReference type="SUPFAM" id="SSF49842">
    <property type="entry name" value="TNF-like"/>
    <property type="match status" value="1"/>
</dbReference>
<name>A0A8T2JUT5_9PIPI</name>
<sequence>MFSEVQKCERSAQFRMEVELEQVNNSNNQELRTLLWNVKKNLRGMMYQNGSLTAETEGLYYIYCHLHFIIESCCEDAEDLQTILNVNGNAMHNVLSTVTQPTDSNSKIYRDQYLSLQLFLNVNDSISIQTSHVSWLNVKFIPDANLFGAFKL</sequence>
<protein>
    <recommendedName>
        <fullName evidence="2">THD domain-containing protein</fullName>
    </recommendedName>
</protein>
<gene>
    <name evidence="3" type="ORF">GDO86_014976</name>
</gene>
<proteinExistence type="inferred from homology"/>
<dbReference type="PANTHER" id="PTHR32163:SF1">
    <property type="entry name" value="TUMOR NECROSIS FACTOR LIGAND SUPERFAMILY MEMBER 8"/>
    <property type="match status" value="1"/>
</dbReference>
<evidence type="ECO:0000313" key="3">
    <source>
        <dbReference type="EMBL" id="KAG8447668.1"/>
    </source>
</evidence>
<dbReference type="InterPro" id="IPR006052">
    <property type="entry name" value="TNF_dom"/>
</dbReference>
<dbReference type="GO" id="GO:0006955">
    <property type="term" value="P:immune response"/>
    <property type="evidence" value="ECO:0007669"/>
    <property type="project" value="InterPro"/>
</dbReference>
<dbReference type="PROSITE" id="PS50049">
    <property type="entry name" value="THD_2"/>
    <property type="match status" value="1"/>
</dbReference>
<dbReference type="PANTHER" id="PTHR32163">
    <property type="entry name" value="TUMOR NECROSIS FACTOR LIGAND SUPERFAMILY MEMBER 8"/>
    <property type="match status" value="1"/>
</dbReference>
<evidence type="ECO:0000313" key="4">
    <source>
        <dbReference type="Proteomes" id="UP000812440"/>
    </source>
</evidence>
<dbReference type="EMBL" id="JAACNH010000003">
    <property type="protein sequence ID" value="KAG8447668.1"/>
    <property type="molecule type" value="Genomic_DNA"/>
</dbReference>
<organism evidence="3 4">
    <name type="scientific">Hymenochirus boettgeri</name>
    <name type="common">Congo dwarf clawed frog</name>
    <dbReference type="NCBI Taxonomy" id="247094"/>
    <lineage>
        <taxon>Eukaryota</taxon>
        <taxon>Metazoa</taxon>
        <taxon>Chordata</taxon>
        <taxon>Craniata</taxon>
        <taxon>Vertebrata</taxon>
        <taxon>Euteleostomi</taxon>
        <taxon>Amphibia</taxon>
        <taxon>Batrachia</taxon>
        <taxon>Anura</taxon>
        <taxon>Pipoidea</taxon>
        <taxon>Pipidae</taxon>
        <taxon>Pipinae</taxon>
        <taxon>Hymenochirus</taxon>
    </lineage>
</organism>
<dbReference type="GO" id="GO:0016020">
    <property type="term" value="C:membrane"/>
    <property type="evidence" value="ECO:0007669"/>
    <property type="project" value="InterPro"/>
</dbReference>
<dbReference type="AlphaFoldDB" id="A0A8T2JUT5"/>
<reference evidence="3" key="1">
    <citation type="thesis" date="2020" institute="ProQuest LLC" country="789 East Eisenhower Parkway, Ann Arbor, MI, USA">
        <title>Comparative Genomics and Chromosome Evolution.</title>
        <authorList>
            <person name="Mudd A.B."/>
        </authorList>
    </citation>
    <scope>NUCLEOTIDE SEQUENCE</scope>
    <source>
        <strain evidence="3">Female2</strain>
        <tissue evidence="3">Blood</tissue>
    </source>
</reference>
<dbReference type="InterPro" id="IPR008983">
    <property type="entry name" value="Tumour_necrosis_fac-like_dom"/>
</dbReference>
<dbReference type="GO" id="GO:0005164">
    <property type="term" value="F:tumor necrosis factor receptor binding"/>
    <property type="evidence" value="ECO:0007669"/>
    <property type="project" value="InterPro"/>
</dbReference>
<dbReference type="Pfam" id="PF00229">
    <property type="entry name" value="TNF"/>
    <property type="match status" value="1"/>
</dbReference>